<organism evidence="1">
    <name type="scientific">Oryza nivara</name>
    <name type="common">Indian wild rice</name>
    <name type="synonym">Oryza sativa f. spontanea</name>
    <dbReference type="NCBI Taxonomy" id="4536"/>
    <lineage>
        <taxon>Eukaryota</taxon>
        <taxon>Viridiplantae</taxon>
        <taxon>Streptophyta</taxon>
        <taxon>Embryophyta</taxon>
        <taxon>Tracheophyta</taxon>
        <taxon>Spermatophyta</taxon>
        <taxon>Magnoliopsida</taxon>
        <taxon>Liliopsida</taxon>
        <taxon>Poales</taxon>
        <taxon>Poaceae</taxon>
        <taxon>BOP clade</taxon>
        <taxon>Oryzoideae</taxon>
        <taxon>Oryzeae</taxon>
        <taxon>Oryzinae</taxon>
        <taxon>Oryza</taxon>
    </lineage>
</organism>
<evidence type="ECO:0000313" key="2">
    <source>
        <dbReference type="Proteomes" id="UP000006591"/>
    </source>
</evidence>
<dbReference type="Proteomes" id="UP000006591">
    <property type="component" value="Chromosome 7"/>
</dbReference>
<dbReference type="Gramene" id="ONIVA07G10690.1">
    <property type="protein sequence ID" value="ONIVA07G10690.1"/>
    <property type="gene ID" value="ONIVA07G10690"/>
</dbReference>
<evidence type="ECO:0000313" key="1">
    <source>
        <dbReference type="EnsemblPlants" id="ONIVA07G10690.1"/>
    </source>
</evidence>
<name>A0A0E0HZY6_ORYNI</name>
<accession>A0A0E0HZY6</accession>
<reference evidence="1" key="2">
    <citation type="submission" date="2018-04" db="EMBL/GenBank/DDBJ databases">
        <title>OnivRS2 (Oryza nivara Reference Sequence Version 2).</title>
        <authorList>
            <person name="Zhang J."/>
            <person name="Kudrna D."/>
            <person name="Lee S."/>
            <person name="Talag J."/>
            <person name="Rajasekar S."/>
            <person name="Welchert J."/>
            <person name="Hsing Y.-I."/>
            <person name="Wing R.A."/>
        </authorList>
    </citation>
    <scope>NUCLEOTIDE SEQUENCE [LARGE SCALE GENOMIC DNA]</scope>
    <source>
        <strain evidence="1">SL10</strain>
    </source>
</reference>
<dbReference type="EnsemblPlants" id="ONIVA07G10690.1">
    <property type="protein sequence ID" value="ONIVA07G10690.1"/>
    <property type="gene ID" value="ONIVA07G10690"/>
</dbReference>
<keyword evidence="2" id="KW-1185">Reference proteome</keyword>
<dbReference type="AlphaFoldDB" id="A0A0E0HZY6"/>
<proteinExistence type="predicted"/>
<protein>
    <submittedName>
        <fullName evidence="1">Uncharacterized protein</fullName>
    </submittedName>
</protein>
<dbReference type="OMA" id="LGRHICT"/>
<reference evidence="1" key="1">
    <citation type="submission" date="2015-04" db="UniProtKB">
        <authorList>
            <consortium name="EnsemblPlants"/>
        </authorList>
    </citation>
    <scope>IDENTIFICATION</scope>
    <source>
        <strain evidence="1">SL10</strain>
    </source>
</reference>
<dbReference type="HOGENOM" id="CLU_2726557_0_0_1"/>
<sequence length="72" mass="8157">MTEGSEQRRRLLLGYLGRHMNTPMAAVFSILSITTHHHVMATGGEHLHWFSMARFGCPRSSVYHNMPSHHGS</sequence>